<dbReference type="GO" id="GO:0044572">
    <property type="term" value="P:[4Fe-4S] cluster assembly"/>
    <property type="evidence" value="ECO:0007669"/>
    <property type="project" value="TreeGrafter"/>
</dbReference>
<dbReference type="SUPFAM" id="SSF82657">
    <property type="entry name" value="BolA-like"/>
    <property type="match status" value="1"/>
</dbReference>
<evidence type="ECO:0008006" key="4">
    <source>
        <dbReference type="Google" id="ProtNLM"/>
    </source>
</evidence>
<dbReference type="InterPro" id="IPR036065">
    <property type="entry name" value="BolA-like_sf"/>
</dbReference>
<dbReference type="EMBL" id="PUHR01000033">
    <property type="protein sequence ID" value="KAG0669786.1"/>
    <property type="molecule type" value="Genomic_DNA"/>
</dbReference>
<dbReference type="InterPro" id="IPR002634">
    <property type="entry name" value="BolA"/>
</dbReference>
<name>A0A9P7BAG1_MAUEX</name>
<keyword evidence="3" id="KW-1185">Reference proteome</keyword>
<gene>
    <name evidence="2" type="ORF">C6P45_003306</name>
</gene>
<evidence type="ECO:0000256" key="1">
    <source>
        <dbReference type="RuleBase" id="RU003860"/>
    </source>
</evidence>
<dbReference type="Gene3D" id="3.30.300.90">
    <property type="entry name" value="BolA-like"/>
    <property type="match status" value="1"/>
</dbReference>
<comment type="caution">
    <text evidence="2">The sequence shown here is derived from an EMBL/GenBank/DDBJ whole genome shotgun (WGS) entry which is preliminary data.</text>
</comment>
<dbReference type="OrthoDB" id="411584at2759"/>
<dbReference type="AlphaFoldDB" id="A0A9P7BAG1"/>
<dbReference type="GO" id="GO:0005759">
    <property type="term" value="C:mitochondrial matrix"/>
    <property type="evidence" value="ECO:0007669"/>
    <property type="project" value="TreeGrafter"/>
</dbReference>
<dbReference type="PANTHER" id="PTHR46230">
    <property type="match status" value="1"/>
</dbReference>
<proteinExistence type="inferred from homology"/>
<protein>
    <recommendedName>
        <fullName evidence="4">Bola-like protein</fullName>
    </recommendedName>
</protein>
<organism evidence="2 3">
    <name type="scientific">Maudiozyma exigua</name>
    <name type="common">Yeast</name>
    <name type="synonym">Kazachstania exigua</name>
    <dbReference type="NCBI Taxonomy" id="34358"/>
    <lineage>
        <taxon>Eukaryota</taxon>
        <taxon>Fungi</taxon>
        <taxon>Dikarya</taxon>
        <taxon>Ascomycota</taxon>
        <taxon>Saccharomycotina</taxon>
        <taxon>Saccharomycetes</taxon>
        <taxon>Saccharomycetales</taxon>
        <taxon>Saccharomycetaceae</taxon>
        <taxon>Maudiozyma</taxon>
    </lineage>
</organism>
<dbReference type="Proteomes" id="UP000750334">
    <property type="component" value="Unassembled WGS sequence"/>
</dbReference>
<comment type="similarity">
    <text evidence="1">Belongs to the BolA/IbaG family.</text>
</comment>
<accession>A0A9P7BAG1</accession>
<sequence>MLKLVQIRFPVALSQRTLGFNNTFRRFATDNMSDIASNQRIDGPVITSVRKTIIDSLPGLFNLTIFNDSYKHAGHHGIGDSSNKTESHIRLEIISDDFQGLNLPSRHRMIYKLLDKDMKNFDIHAVQLSTKTIEESKRVKK</sequence>
<evidence type="ECO:0000313" key="2">
    <source>
        <dbReference type="EMBL" id="KAG0669786.1"/>
    </source>
</evidence>
<dbReference type="Pfam" id="PF01722">
    <property type="entry name" value="BolA"/>
    <property type="match status" value="1"/>
</dbReference>
<reference evidence="2 3" key="1">
    <citation type="submission" date="2020-11" db="EMBL/GenBank/DDBJ databases">
        <title>Kefir isolates.</title>
        <authorList>
            <person name="Marcisauskas S."/>
            <person name="Kim Y."/>
            <person name="Blasche S."/>
        </authorList>
    </citation>
    <scope>NUCLEOTIDE SEQUENCE [LARGE SCALE GENOMIC DNA]</scope>
    <source>
        <strain evidence="2 3">OG2</strain>
    </source>
</reference>
<evidence type="ECO:0000313" key="3">
    <source>
        <dbReference type="Proteomes" id="UP000750334"/>
    </source>
</evidence>
<dbReference type="PANTHER" id="PTHR46230:SF7">
    <property type="entry name" value="BOLA-LIKE PROTEIN 1"/>
    <property type="match status" value="1"/>
</dbReference>